<dbReference type="Proteomes" id="UP001159042">
    <property type="component" value="Unassembled WGS sequence"/>
</dbReference>
<dbReference type="AlphaFoldDB" id="A0AAV8VQ26"/>
<name>A0AAV8VQ26_9CUCU</name>
<protein>
    <submittedName>
        <fullName evidence="1">Uncharacterized protein</fullName>
    </submittedName>
</protein>
<gene>
    <name evidence="1" type="ORF">NQ315_005076</name>
</gene>
<sequence length="154" mass="16904">MHPKPEIASKLPFFANVISCNNFQKLKSHLLYSVFIFSVKTDADRRVAVYVNPSLTRESKIRQRSAERGASAALCNGPNTCFDSVLRVRSSARLCMLQPVAVVSSDSSGADDPRRDLVSTESENANWQCKHVCATIPTTLATAASPAEEPNRTY</sequence>
<evidence type="ECO:0000313" key="1">
    <source>
        <dbReference type="EMBL" id="KAJ8916378.1"/>
    </source>
</evidence>
<comment type="caution">
    <text evidence="1">The sequence shown here is derived from an EMBL/GenBank/DDBJ whole genome shotgun (WGS) entry which is preliminary data.</text>
</comment>
<organism evidence="1 2">
    <name type="scientific">Exocentrus adspersus</name>
    <dbReference type="NCBI Taxonomy" id="1586481"/>
    <lineage>
        <taxon>Eukaryota</taxon>
        <taxon>Metazoa</taxon>
        <taxon>Ecdysozoa</taxon>
        <taxon>Arthropoda</taxon>
        <taxon>Hexapoda</taxon>
        <taxon>Insecta</taxon>
        <taxon>Pterygota</taxon>
        <taxon>Neoptera</taxon>
        <taxon>Endopterygota</taxon>
        <taxon>Coleoptera</taxon>
        <taxon>Polyphaga</taxon>
        <taxon>Cucujiformia</taxon>
        <taxon>Chrysomeloidea</taxon>
        <taxon>Cerambycidae</taxon>
        <taxon>Lamiinae</taxon>
        <taxon>Acanthocinini</taxon>
        <taxon>Exocentrus</taxon>
    </lineage>
</organism>
<proteinExistence type="predicted"/>
<evidence type="ECO:0000313" key="2">
    <source>
        <dbReference type="Proteomes" id="UP001159042"/>
    </source>
</evidence>
<keyword evidence="2" id="KW-1185">Reference proteome</keyword>
<accession>A0AAV8VQ26</accession>
<dbReference type="EMBL" id="JANEYG010000043">
    <property type="protein sequence ID" value="KAJ8916378.1"/>
    <property type="molecule type" value="Genomic_DNA"/>
</dbReference>
<reference evidence="1 2" key="1">
    <citation type="journal article" date="2023" name="Insect Mol. Biol.">
        <title>Genome sequencing provides insights into the evolution of gene families encoding plant cell wall-degrading enzymes in longhorned beetles.</title>
        <authorList>
            <person name="Shin N.R."/>
            <person name="Okamura Y."/>
            <person name="Kirsch R."/>
            <person name="Pauchet Y."/>
        </authorList>
    </citation>
    <scope>NUCLEOTIDE SEQUENCE [LARGE SCALE GENOMIC DNA]</scope>
    <source>
        <strain evidence="1">EAD_L_NR</strain>
    </source>
</reference>